<keyword evidence="9" id="KW-1185">Reference proteome</keyword>
<dbReference type="EMBL" id="NCXP01000013">
    <property type="protein sequence ID" value="OSC40530.1"/>
    <property type="molecule type" value="Genomic_DNA"/>
</dbReference>
<feature type="region of interest" description="Disordered" evidence="5">
    <location>
        <begin position="2570"/>
        <end position="2601"/>
    </location>
</feature>
<dbReference type="Pfam" id="PF03534">
    <property type="entry name" value="SpvB"/>
    <property type="match status" value="1"/>
</dbReference>
<evidence type="ECO:0000256" key="4">
    <source>
        <dbReference type="SAM" id="Coils"/>
    </source>
</evidence>
<keyword evidence="3" id="KW-0843">Virulence</keyword>
<keyword evidence="2" id="KW-0964">Secreted</keyword>
<evidence type="ECO:0000256" key="5">
    <source>
        <dbReference type="SAM" id="MobiDB-lite"/>
    </source>
</evidence>
<dbReference type="GO" id="GO:0005576">
    <property type="term" value="C:extracellular region"/>
    <property type="evidence" value="ECO:0007669"/>
    <property type="project" value="UniProtKB-SubCell"/>
</dbReference>
<evidence type="ECO:0000313" key="8">
    <source>
        <dbReference type="EMBL" id="OSC40530.1"/>
    </source>
</evidence>
<dbReference type="InterPro" id="IPR022045">
    <property type="entry name" value="TcdB_toxin_mid/N"/>
</dbReference>
<dbReference type="STRING" id="1430326.B8W66_12635"/>
<gene>
    <name evidence="8" type="ORF">B8W66_12635</name>
</gene>
<proteinExistence type="predicted"/>
<feature type="compositionally biased region" description="Basic and acidic residues" evidence="5">
    <location>
        <begin position="1958"/>
        <end position="1967"/>
    </location>
</feature>
<dbReference type="InterPro" id="IPR003284">
    <property type="entry name" value="Sal_SpvB"/>
</dbReference>
<dbReference type="SUPFAM" id="SSF69318">
    <property type="entry name" value="Integrin alpha N-terminal domain"/>
    <property type="match status" value="1"/>
</dbReference>
<dbReference type="Proteomes" id="UP000193247">
    <property type="component" value="Unassembled WGS sequence"/>
</dbReference>
<evidence type="ECO:0000259" key="7">
    <source>
        <dbReference type="Pfam" id="PF12256"/>
    </source>
</evidence>
<dbReference type="InterPro" id="IPR028994">
    <property type="entry name" value="Integrin_alpha_N"/>
</dbReference>
<evidence type="ECO:0000256" key="1">
    <source>
        <dbReference type="ARBA" id="ARBA00004613"/>
    </source>
</evidence>
<organism evidence="8 9">
    <name type="scientific">Mycobacterium decipiens</name>
    <dbReference type="NCBI Taxonomy" id="1430326"/>
    <lineage>
        <taxon>Bacteria</taxon>
        <taxon>Bacillati</taxon>
        <taxon>Actinomycetota</taxon>
        <taxon>Actinomycetes</taxon>
        <taxon>Mycobacteriales</taxon>
        <taxon>Mycobacteriaceae</taxon>
        <taxon>Mycobacterium</taxon>
    </lineage>
</organism>
<protein>
    <recommendedName>
        <fullName evidence="10">Toxin</fullName>
    </recommendedName>
</protein>
<feature type="coiled-coil region" evidence="4">
    <location>
        <begin position="2290"/>
        <end position="2351"/>
    </location>
</feature>
<comment type="caution">
    <text evidence="8">The sequence shown here is derived from an EMBL/GenBank/DDBJ whole genome shotgun (WGS) entry which is preliminary data.</text>
</comment>
<evidence type="ECO:0000256" key="2">
    <source>
        <dbReference type="ARBA" id="ARBA00022525"/>
    </source>
</evidence>
<evidence type="ECO:0008006" key="10">
    <source>
        <dbReference type="Google" id="ProtNLM"/>
    </source>
</evidence>
<dbReference type="Pfam" id="PF12256">
    <property type="entry name" value="TcdB_toxin_midN"/>
    <property type="match status" value="1"/>
</dbReference>
<reference evidence="8 9" key="1">
    <citation type="submission" date="2017-04" db="EMBL/GenBank/DDBJ databases">
        <title>The new phylogeny of genus Mycobacterium.</title>
        <authorList>
            <person name="Tortoli E."/>
            <person name="Trovato A."/>
            <person name="Cirillo D.M."/>
        </authorList>
    </citation>
    <scope>NUCLEOTIDE SEQUENCE [LARGE SCALE GENOMIC DNA]</scope>
    <source>
        <strain evidence="8 9">TBL 1200985</strain>
    </source>
</reference>
<feature type="region of interest" description="Disordered" evidence="5">
    <location>
        <begin position="1951"/>
        <end position="1976"/>
    </location>
</feature>
<feature type="region of interest" description="Disordered" evidence="5">
    <location>
        <begin position="2397"/>
        <end position="2442"/>
    </location>
</feature>
<dbReference type="Gene3D" id="2.180.10.10">
    <property type="entry name" value="RHS repeat-associated core"/>
    <property type="match status" value="1"/>
</dbReference>
<dbReference type="PRINTS" id="PR01341">
    <property type="entry name" value="SALSPVBPROT"/>
</dbReference>
<accession>A0A1X2LVN7</accession>
<dbReference type="PANTHER" id="PTHR32305:SF15">
    <property type="entry name" value="PROTEIN RHSA-RELATED"/>
    <property type="match status" value="1"/>
</dbReference>
<dbReference type="GO" id="GO:0005737">
    <property type="term" value="C:cytoplasm"/>
    <property type="evidence" value="ECO:0007669"/>
    <property type="project" value="InterPro"/>
</dbReference>
<name>A0A1X2LVN7_9MYCO</name>
<dbReference type="Pfam" id="PF12255">
    <property type="entry name" value="TcdB_toxin_midC"/>
    <property type="match status" value="1"/>
</dbReference>
<dbReference type="InterPro" id="IPR022385">
    <property type="entry name" value="Rhs_assc_core"/>
</dbReference>
<evidence type="ECO:0000313" key="9">
    <source>
        <dbReference type="Proteomes" id="UP000193247"/>
    </source>
</evidence>
<feature type="domain" description="Insecticide toxin TcdB middle/C-terminal" evidence="6">
    <location>
        <begin position="953"/>
        <end position="1087"/>
    </location>
</feature>
<feature type="compositionally biased region" description="Basic and acidic residues" evidence="5">
    <location>
        <begin position="2588"/>
        <end position="2601"/>
    </location>
</feature>
<dbReference type="OrthoDB" id="9765204at2"/>
<evidence type="ECO:0000259" key="6">
    <source>
        <dbReference type="Pfam" id="PF12255"/>
    </source>
</evidence>
<dbReference type="PANTHER" id="PTHR32305">
    <property type="match status" value="1"/>
</dbReference>
<sequence length="2601" mass="287725">MPRSAEFPTNPRAQPLSCLISHSLRRAAVGRDMARQQDELLTRWTAESAAQSPISSVAPSISLPKGGGAIRGIGEKFAANPVTGTASMTVPIATSPGRAGLGPQLALSYDSGAGNGPFGFGWTLSLPAVTRKTDKGLPRYRDAEESDVFMLAGVDDLVPEFDASGHRFEDQTTAPGYTVHRYRPRIEAAFARTERWTRHSDGDVHWRALSRENVLTIYGRDANSRIADPADPRRVFSWLISESRDDKGNAILYDYKPEDGAAVDLAQSCERNRGGPDSPLRTAHRHLKRIRYGNRSPLLDENGRRPPFLSAPTMADAEWLFEVVLDYGEHDPDAPRPDDAGLWPCRNDPFSSHRPGFELRTYRLCRRILMFHHFPAEADVGSDCLVRSTDFSYREDDPVASFLTSVTLTSYRRSQTGYLRKSLPPVDFGYNQPVVGEQVHDVDDDSLDNLPDGVAGVACHWLDLDGEGLTGVLAGQAAGWFYKRNESMLTRDATTGAPSARLAPVERIEPQPLDSVPAAGQRQFLDLAGDGHLDLVTLAPPVAGFHERDDERGWSPFHAFESMPNVAWTDPGLRFVDLTGDGHADILLAENHAFTWHPSLAETGFGPPQSVATATDEERGPRVVFTDRTETILLADMSGDGLSDIMRIRNGDVCYWPNLGYGRFGTKVAMDGAPWFDSPDQFDPRRLRLADIDGSGVTDIIYLGRDRIRFWFNLSGNGWSDARELAAFPTVDNVATVAAVDLLGNGTACLVWSSPLEGSGGNAMKYVPLMAEGKPHLLISTRNNLGAETRVRYAPSTYFYLKDKRDGRSWVTRLPFPVHVVERVETLDRISRNRFVTRYAYHHGYFDGPEREFRGFGMVEQFDTEEFAALSTDDTFPDAVNIDTASHVPPVHTKTWFHTGAFIGAEKIERRYECDYFHDEGVPPLPDTQLPTTVKRRDGAEQPCRLSTEEMRQACRALKGAMLRQEVYARDGSDVEGLPYRVTENNYTIELLQPSSPNRHAVFFTHAREAVTLQYERKLYDVGATKQTDPRITHVVTLATDGYGNVLRTATIAYGRRIDDPLLSAEDRQKQSTTLIVYTERDHTNAVATTENHRAPLPAETRGYEILALSPIVDQGLFGFDALQEQLQLASDGSHDLAYEDFDAASAADEPHRRLIEHTRTLYRRDDLAGPLPLGEIETYALPFENYNKAFTLGLAHATYVASGKLLEAELGADLVEGGYVQVEGDTGWWMPSGRIFLAPEPGATAAQELSVARQHFFMPRRFRDPFHNDTRVRYDDYDLLALETADALQNKLTVGERSGTGAVEPRIDYRLLQPTLITDPNGNRTAVAFDVLGLVAGTSVMGKPDESLGDSLQDFVPDLSQEQIDAFFADPRAQAASLLGNATTRVIYDNDRYFRSGDPAQPTFVATIAREHHMSDLAPGAVSPMQVAFGYSDGFARETQRKTQAEPGPVEDGGPNVTARWVGSGWTVFDNKANPVRRYEPFFSASHWFEFARALGVSATLFYDPLGRVAAALHPNHTFEKTLFAPWRHETWDVNDTVALDPLTDTDVSQYFMRLAPAAYSPTWLAMRTQPAFAALAHQRWPDAAVRTAESRAAEQAVAHAHTPTVRHFDVLGRTFLTLLDNGAATKQVTRVDLDIEGNQRAVIDAKGRIVMRYAYDLAGNRTYQASMDAGERWALHDVSAKPIRAWDSRSVVRRLTYDELRRPMELFVTEGTNERLVQRTVYGEQQGDAANHRTRIFQEFDGAGFIIRDTYDFKGNLLQGRRRYLADYKSVADWQQSPALETETFSSSTTYDALNRLATVTTPDGSTYRPAFNKAGLIKSINVHLQGAESATPFVTNIDYDAKGRRTFIHYANGVATRYAYDSETFRLIGVNTTRNLGFNEFSSQVFADASNLQDLKYSCDPAGNITRIENRALRTTIHDNQLVEPVCHYVYDALYRLTEANGREHIGQTAFSSDSSDRSYRDHPFAGPNADPNDLQALRNYMERYEYDAVGNFERVIHHAKNGDWTRHYEYGEPSLIEPFRQNNRLTGIAVGETTETYSHDEHGNILTMPHLAEMTWDFKDMLKSVNLRGGGIAYYVYDASGRRIRKIVERQNGTRQKERLYFGSYEVYREYGGDGGTVALERETLYVMDDERRVALVETLTRGNESTLRQEVRFQLGDQLDSTNLELNTAGQLISYEEYHPYGTTSYQAARSGAEASSKRHRYTSKERDEETGFYYYGARYYAAWLGRWVSCDPAGISEGVNPFLFVVCNPIVLVDPDGWSPEDAAALRTDLTNAYLAQAHSAEQLRLLNSNLSVLEGRLDRLQGEHVSMLLEGETKLSESEFGQQNKQYEQSIKSTKQQIAGVQQKIVETTKALGRATDNAIALQKKAAKLGVDVTEVRKRAETQLYDEKLAKKGGGKGGGGTKGGGGGGSGGPKGGGPGGSPKGGAGAAPKGGGGSGSAGGGMFGWGMAILNMAFLAYDIGKAETPEQKVDVLKDTARDSAIGAGVIFNLARIPVVGLPLATAATGFSIGYKGGTIIAEHVPDPVHVAVGETIAEPGPSGWGAGPTFMDPFFIPLGKFVIGDVDAPSVPPPPEPVRTLTPQERNDAKLERLKDAY</sequence>
<keyword evidence="4" id="KW-0175">Coiled coil</keyword>
<dbReference type="NCBIfam" id="TIGR03696">
    <property type="entry name" value="Rhs_assc_core"/>
    <property type="match status" value="1"/>
</dbReference>
<feature type="compositionally biased region" description="Gly residues" evidence="5">
    <location>
        <begin position="2402"/>
        <end position="2442"/>
    </location>
</feature>
<dbReference type="InterPro" id="IPR050708">
    <property type="entry name" value="T6SS_VgrG/RHS"/>
</dbReference>
<comment type="subcellular location">
    <subcellularLocation>
        <location evidence="1">Secreted</location>
    </subcellularLocation>
</comment>
<feature type="domain" description="Insecticide toxin TcdB middle/N-terminal" evidence="7">
    <location>
        <begin position="729"/>
        <end position="866"/>
    </location>
</feature>
<evidence type="ECO:0000256" key="3">
    <source>
        <dbReference type="ARBA" id="ARBA00023026"/>
    </source>
</evidence>
<dbReference type="InterPro" id="IPR022044">
    <property type="entry name" value="TcdB_toxin_mid/C"/>
</dbReference>